<dbReference type="EMBL" id="JANJYI010000006">
    <property type="protein sequence ID" value="KAK2645230.1"/>
    <property type="molecule type" value="Genomic_DNA"/>
</dbReference>
<dbReference type="InterPro" id="IPR036236">
    <property type="entry name" value="Znf_C2H2_sf"/>
</dbReference>
<organism evidence="11 12">
    <name type="scientific">Dipteronia dyeriana</name>
    <dbReference type="NCBI Taxonomy" id="168575"/>
    <lineage>
        <taxon>Eukaryota</taxon>
        <taxon>Viridiplantae</taxon>
        <taxon>Streptophyta</taxon>
        <taxon>Embryophyta</taxon>
        <taxon>Tracheophyta</taxon>
        <taxon>Spermatophyta</taxon>
        <taxon>Magnoliopsida</taxon>
        <taxon>eudicotyledons</taxon>
        <taxon>Gunneridae</taxon>
        <taxon>Pentapetalae</taxon>
        <taxon>rosids</taxon>
        <taxon>malvids</taxon>
        <taxon>Sapindales</taxon>
        <taxon>Sapindaceae</taxon>
        <taxon>Hippocastanoideae</taxon>
        <taxon>Acereae</taxon>
        <taxon>Dipteronia</taxon>
    </lineage>
</organism>
<accession>A0AAD9TZN6</accession>
<dbReference type="GO" id="GO:0005634">
    <property type="term" value="C:nucleus"/>
    <property type="evidence" value="ECO:0007669"/>
    <property type="project" value="UniProtKB-SubCell"/>
</dbReference>
<evidence type="ECO:0000256" key="1">
    <source>
        <dbReference type="ARBA" id="ARBA00004123"/>
    </source>
</evidence>
<dbReference type="GO" id="GO:0046983">
    <property type="term" value="F:protein dimerization activity"/>
    <property type="evidence" value="ECO:0007669"/>
    <property type="project" value="InterPro"/>
</dbReference>
<comment type="subunit">
    <text evidence="2">Homodimer.</text>
</comment>
<comment type="caution">
    <text evidence="11">The sequence shown here is derived from an EMBL/GenBank/DDBJ whole genome shotgun (WGS) entry which is preliminary data.</text>
</comment>
<evidence type="ECO:0000256" key="7">
    <source>
        <dbReference type="ARBA" id="ARBA00023242"/>
    </source>
</evidence>
<dbReference type="SUPFAM" id="SSF57667">
    <property type="entry name" value="beta-beta-alpha zinc fingers"/>
    <property type="match status" value="1"/>
</dbReference>
<dbReference type="AlphaFoldDB" id="A0AAD9TZN6"/>
<evidence type="ECO:0000256" key="6">
    <source>
        <dbReference type="ARBA" id="ARBA00023125"/>
    </source>
</evidence>
<dbReference type="PANTHER" id="PTHR23272:SF184">
    <property type="entry name" value="OS03G0311250 PROTEIN"/>
    <property type="match status" value="1"/>
</dbReference>
<keyword evidence="3" id="KW-0479">Metal-binding</keyword>
<proteinExistence type="predicted"/>
<dbReference type="SUPFAM" id="SSF53098">
    <property type="entry name" value="Ribonuclease H-like"/>
    <property type="match status" value="1"/>
</dbReference>
<name>A0AAD9TZN6_9ROSI</name>
<dbReference type="InterPro" id="IPR008906">
    <property type="entry name" value="HATC_C_dom"/>
</dbReference>
<comment type="subcellular location">
    <subcellularLocation>
        <location evidence="1">Nucleus</location>
    </subcellularLocation>
</comment>
<feature type="domain" description="BED-type" evidence="10">
    <location>
        <begin position="113"/>
        <end position="174"/>
    </location>
</feature>
<dbReference type="SMART" id="SM00614">
    <property type="entry name" value="ZnF_BED"/>
    <property type="match status" value="1"/>
</dbReference>
<dbReference type="InterPro" id="IPR003656">
    <property type="entry name" value="Znf_BED"/>
</dbReference>
<sequence>MVSNPKGLSVSHDSHFLFSQSLSVAAASLLFSLPLLFSSHWAPALHQSVTLSVYGRITDQISMDSNEVDNNNFAIDSESMKEKNDGDTQVENTGGDTSKEKKVVQSKPSRKRKETSKVWNVFMKLPRGKDGRLRCKCKGCSKTYLCESIHGTGNMIRHMSSCTKLAHHDLKQMLLNKGSQGDMVVTNRRDPQVVRDIISAAIVSHDLPFKFVKWSWIRRLIEYLCDDVTLVSRNTAKAYVLRYIRGSQVRKQTFLGCCKQVSLESKMGLKQDVSTRWNSTFLMLQSAIYYRHAWCSLELSDNNFKHCPSPSEWEKVQKIFIFLQYFYDLTCVFSGTKYPTSNLFFPKVFSTYMFLKQNMENSDVFLKKMAIQMYSKYHKYWGQFSIILAIALILDPRYKMTFVEFAYKKVYGIDSSELDIVRSKLLSLFNEYTFTSMSTRGSSSTSLPSSSRGGDIMTDTGGDIFGTNIMREYETYSQQEYSTVCNQKSQLELYLDEPKLEMSSNLDVLDFWKVNMICYPDLSVMASDILSIPVSTVASESAFSVGGRVLNRFRSLLKPDVVEAIVCTRDWMQGENVSESLEVDEVAEDILK</sequence>
<dbReference type="Proteomes" id="UP001280121">
    <property type="component" value="Unassembled WGS sequence"/>
</dbReference>
<dbReference type="PANTHER" id="PTHR23272">
    <property type="entry name" value="BED FINGER-RELATED"/>
    <property type="match status" value="1"/>
</dbReference>
<dbReference type="GO" id="GO:0008270">
    <property type="term" value="F:zinc ion binding"/>
    <property type="evidence" value="ECO:0007669"/>
    <property type="project" value="UniProtKB-KW"/>
</dbReference>
<feature type="compositionally biased region" description="Polar residues" evidence="9">
    <location>
        <begin position="87"/>
        <end position="96"/>
    </location>
</feature>
<dbReference type="InterPro" id="IPR012337">
    <property type="entry name" value="RNaseH-like_sf"/>
</dbReference>
<dbReference type="PROSITE" id="PS50808">
    <property type="entry name" value="ZF_BED"/>
    <property type="match status" value="1"/>
</dbReference>
<evidence type="ECO:0000256" key="5">
    <source>
        <dbReference type="ARBA" id="ARBA00022833"/>
    </source>
</evidence>
<protein>
    <recommendedName>
        <fullName evidence="10">BED-type domain-containing protein</fullName>
    </recommendedName>
</protein>
<evidence type="ECO:0000313" key="12">
    <source>
        <dbReference type="Proteomes" id="UP001280121"/>
    </source>
</evidence>
<reference evidence="11" key="1">
    <citation type="journal article" date="2023" name="Plant J.">
        <title>Genome sequences and population genomics provide insights into the demographic history, inbreeding, and mutation load of two 'living fossil' tree species of Dipteronia.</title>
        <authorList>
            <person name="Feng Y."/>
            <person name="Comes H.P."/>
            <person name="Chen J."/>
            <person name="Zhu S."/>
            <person name="Lu R."/>
            <person name="Zhang X."/>
            <person name="Li P."/>
            <person name="Qiu J."/>
            <person name="Olsen K.M."/>
            <person name="Qiu Y."/>
        </authorList>
    </citation>
    <scope>NUCLEOTIDE SEQUENCE</scope>
    <source>
        <strain evidence="11">KIB01</strain>
    </source>
</reference>
<feature type="region of interest" description="Disordered" evidence="9">
    <location>
        <begin position="76"/>
        <end position="115"/>
    </location>
</feature>
<gene>
    <name evidence="11" type="ORF">Ddye_020425</name>
</gene>
<evidence type="ECO:0000256" key="3">
    <source>
        <dbReference type="ARBA" id="ARBA00022723"/>
    </source>
</evidence>
<evidence type="ECO:0000256" key="2">
    <source>
        <dbReference type="ARBA" id="ARBA00011738"/>
    </source>
</evidence>
<keyword evidence="6" id="KW-0238">DNA-binding</keyword>
<keyword evidence="7" id="KW-0539">Nucleus</keyword>
<feature type="region of interest" description="Disordered" evidence="9">
    <location>
        <begin position="437"/>
        <end position="456"/>
    </location>
</feature>
<keyword evidence="12" id="KW-1185">Reference proteome</keyword>
<dbReference type="InterPro" id="IPR025525">
    <property type="entry name" value="hAT-like_transposase_RNase-H"/>
</dbReference>
<dbReference type="Pfam" id="PF05699">
    <property type="entry name" value="Dimer_Tnp_hAT"/>
    <property type="match status" value="1"/>
</dbReference>
<keyword evidence="4 8" id="KW-0863">Zinc-finger</keyword>
<evidence type="ECO:0000256" key="4">
    <source>
        <dbReference type="ARBA" id="ARBA00022771"/>
    </source>
</evidence>
<evidence type="ECO:0000256" key="9">
    <source>
        <dbReference type="SAM" id="MobiDB-lite"/>
    </source>
</evidence>
<evidence type="ECO:0000259" key="10">
    <source>
        <dbReference type="PROSITE" id="PS50808"/>
    </source>
</evidence>
<evidence type="ECO:0000313" key="11">
    <source>
        <dbReference type="EMBL" id="KAK2645230.1"/>
    </source>
</evidence>
<dbReference type="GO" id="GO:0003677">
    <property type="term" value="F:DNA binding"/>
    <property type="evidence" value="ECO:0007669"/>
    <property type="project" value="UniProtKB-KW"/>
</dbReference>
<dbReference type="Pfam" id="PF14372">
    <property type="entry name" value="hAT-like_RNase-H"/>
    <property type="match status" value="1"/>
</dbReference>
<keyword evidence="5" id="KW-0862">Zinc</keyword>
<evidence type="ECO:0000256" key="8">
    <source>
        <dbReference type="PROSITE-ProRule" id="PRU00027"/>
    </source>
</evidence>